<organism evidence="2 3">
    <name type="scientific">Litchfieldia luteola</name>
    <dbReference type="NCBI Taxonomy" id="682179"/>
    <lineage>
        <taxon>Bacteria</taxon>
        <taxon>Bacillati</taxon>
        <taxon>Bacillota</taxon>
        <taxon>Bacilli</taxon>
        <taxon>Bacillales</taxon>
        <taxon>Bacillaceae</taxon>
        <taxon>Litchfieldia</taxon>
    </lineage>
</organism>
<accession>A0ABR9QM13</accession>
<dbReference type="RefSeq" id="WP_193538264.1">
    <property type="nucleotide sequence ID" value="NZ_JADCLJ010000022.1"/>
</dbReference>
<protein>
    <submittedName>
        <fullName evidence="2">DUF4097 family beta strand repeat protein</fullName>
    </submittedName>
</protein>
<evidence type="ECO:0000313" key="2">
    <source>
        <dbReference type="EMBL" id="MBE4909545.1"/>
    </source>
</evidence>
<name>A0ABR9QM13_9BACI</name>
<proteinExistence type="predicted"/>
<dbReference type="InterPro" id="IPR025164">
    <property type="entry name" value="Toastrack_DUF4097"/>
</dbReference>
<feature type="domain" description="DUF4097" evidence="1">
    <location>
        <begin position="49"/>
        <end position="186"/>
    </location>
</feature>
<keyword evidence="3" id="KW-1185">Reference proteome</keyword>
<reference evidence="2 3" key="1">
    <citation type="submission" date="2020-10" db="EMBL/GenBank/DDBJ databases">
        <title>Bacillus sp. HD4P25, an endophyte from a halophyte.</title>
        <authorList>
            <person name="Sun J.-Q."/>
        </authorList>
    </citation>
    <scope>NUCLEOTIDE SEQUENCE [LARGE SCALE GENOMIC DNA]</scope>
    <source>
        <strain evidence="2 3">YIM 93174</strain>
    </source>
</reference>
<evidence type="ECO:0000313" key="3">
    <source>
        <dbReference type="Proteomes" id="UP001516662"/>
    </source>
</evidence>
<sequence length="261" mass="28298">MKNIGYGLLFMLVVLLSGASFIYYTEGAEAFSTKLYELKENHSIDGHDIKNIEITSGPTDIEVIPHSEDVVTIELSGEVSEKMRDAYELDILEKGEALQVKITRVKHPSFTVFAINKGTLLTVKVPAKMYEELEVATSSGDITTTNLSTKNLFLTATSGDIVTDNLKVTSDFLIETKSGDIVSSNSNGGNMEFNATSGDVTLSMNIDSYMLEFSGKSGEGKVETGGFQYEHSTESFILGKKGNGSGTSIKVETTSGDFYLN</sequence>
<dbReference type="EMBL" id="JADCLJ010000022">
    <property type="protein sequence ID" value="MBE4909545.1"/>
    <property type="molecule type" value="Genomic_DNA"/>
</dbReference>
<comment type="caution">
    <text evidence="2">The sequence shown here is derived from an EMBL/GenBank/DDBJ whole genome shotgun (WGS) entry which is preliminary data.</text>
</comment>
<dbReference type="Proteomes" id="UP001516662">
    <property type="component" value="Unassembled WGS sequence"/>
</dbReference>
<evidence type="ECO:0000259" key="1">
    <source>
        <dbReference type="Pfam" id="PF13349"/>
    </source>
</evidence>
<dbReference type="Pfam" id="PF13349">
    <property type="entry name" value="DUF4097"/>
    <property type="match status" value="1"/>
</dbReference>
<dbReference type="Gene3D" id="2.160.20.120">
    <property type="match status" value="1"/>
</dbReference>
<gene>
    <name evidence="2" type="ORF">IMZ08_15950</name>
</gene>